<evidence type="ECO:0000256" key="6">
    <source>
        <dbReference type="SAM" id="MobiDB-lite"/>
    </source>
</evidence>
<name>A0A0S4IRB4_BODSA</name>
<evidence type="ECO:0000256" key="5">
    <source>
        <dbReference type="ARBA" id="ARBA00023273"/>
    </source>
</evidence>
<feature type="compositionally biased region" description="Basic residues" evidence="6">
    <location>
        <begin position="792"/>
        <end position="804"/>
    </location>
</feature>
<protein>
    <submittedName>
        <fullName evidence="8">Transmembrane protein, putative</fullName>
    </submittedName>
</protein>
<evidence type="ECO:0000256" key="2">
    <source>
        <dbReference type="ARBA" id="ARBA00022490"/>
    </source>
</evidence>
<keyword evidence="9" id="KW-1185">Reference proteome</keyword>
<dbReference type="GO" id="GO:0060271">
    <property type="term" value="P:cilium assembly"/>
    <property type="evidence" value="ECO:0007669"/>
    <property type="project" value="TreeGrafter"/>
</dbReference>
<dbReference type="OrthoDB" id="272454at2759"/>
<comment type="subcellular location">
    <subcellularLocation>
        <location evidence="1">Cytoplasm</location>
        <location evidence="1">Cytoskeleton</location>
        <location evidence="1">Cilium basal body</location>
    </subcellularLocation>
</comment>
<evidence type="ECO:0000256" key="4">
    <source>
        <dbReference type="ARBA" id="ARBA00023212"/>
    </source>
</evidence>
<dbReference type="VEuPathDB" id="TriTrypDB:BSAL_61630"/>
<evidence type="ECO:0000256" key="3">
    <source>
        <dbReference type="ARBA" id="ARBA00022794"/>
    </source>
</evidence>
<dbReference type="PANTHER" id="PTHR12968:SF5">
    <property type="entry name" value="MECKEL SYNDROME TYPE 1 PROTEIN"/>
    <property type="match status" value="1"/>
</dbReference>
<dbReference type="Pfam" id="PF07162">
    <property type="entry name" value="B9-C2"/>
    <property type="match status" value="1"/>
</dbReference>
<keyword evidence="5" id="KW-0966">Cell projection</keyword>
<proteinExistence type="predicted"/>
<feature type="transmembrane region" description="Helical" evidence="7">
    <location>
        <begin position="7"/>
        <end position="26"/>
    </location>
</feature>
<keyword evidence="7" id="KW-0472">Membrane</keyword>
<accession>A0A0S4IRB4</accession>
<reference evidence="9" key="1">
    <citation type="submission" date="2015-09" db="EMBL/GenBank/DDBJ databases">
        <authorList>
            <consortium name="Pathogen Informatics"/>
        </authorList>
    </citation>
    <scope>NUCLEOTIDE SEQUENCE [LARGE SCALE GENOMIC DNA]</scope>
    <source>
        <strain evidence="9">Lake Konstanz</strain>
    </source>
</reference>
<dbReference type="EMBL" id="CYKH01000305">
    <property type="protein sequence ID" value="CUF34899.1"/>
    <property type="molecule type" value="Genomic_DNA"/>
</dbReference>
<dbReference type="InterPro" id="IPR010796">
    <property type="entry name" value="C2_B9-type_dom"/>
</dbReference>
<evidence type="ECO:0000256" key="1">
    <source>
        <dbReference type="ARBA" id="ARBA00004120"/>
    </source>
</evidence>
<evidence type="ECO:0000313" key="9">
    <source>
        <dbReference type="Proteomes" id="UP000051952"/>
    </source>
</evidence>
<dbReference type="GO" id="GO:0036038">
    <property type="term" value="C:MKS complex"/>
    <property type="evidence" value="ECO:0007669"/>
    <property type="project" value="TreeGrafter"/>
</dbReference>
<keyword evidence="4" id="KW-0206">Cytoskeleton</keyword>
<dbReference type="Proteomes" id="UP000051952">
    <property type="component" value="Unassembled WGS sequence"/>
</dbReference>
<keyword evidence="3" id="KW-0970">Cilium biogenesis/degradation</keyword>
<dbReference type="AlphaFoldDB" id="A0A0S4IRB4"/>
<keyword evidence="7" id="KW-1133">Transmembrane helix</keyword>
<keyword evidence="7 8" id="KW-0812">Transmembrane</keyword>
<sequence length="804" mass="86919">MFVCACVIPHFPFPFVYLVAIFYFFLATQTQSAIYNMLIERSHSSQTFANVYIDLCFALRTKIVSLHNCSKDTVLLLEMSQTIIQQLDRFQGAHRYHGKQPLRELVFSLSIWRAPLIEEDRRELLCETKFVWGAKVPSPKERLEDVQQWVRSTATRPAAGGVVAPNQQPQGGDVEMVRRTSTEFPMGFDGPSGGHDVPRHPTIDLVASLPVAPDAPSLSLEETASGGPQGGGPIVGSITQKMVQFCERGDNLFFTRPPSEDYVDPTEFISPLEPEQATSPLAAIVLSNHRSQHRGNPNMYLMWAVGRATVAPLAERGRAWPRGADTALAAQLPMELLDVAWAGSDVVFCTITRQANSDTSFLCKPSLNDEHTLLVTSKHIYSFQLSVVQAAATTNSTTAIQLGAVLSAGVTPRYGMAGSPNTNQPLQQETPSRIHVDRLIAGSGDGSPPADLNGQLYITNATERQRRVLLRQAVLRGGKASRHGNHSDVGFTPPPQAQRAVAPSEMEKPVPMVRVHYFGTLETTLGVHVDSLVLRFQWILPEGVVVESTLSPTGAPVAGASLPPQFIISQLAFGCRILNADYMYDTQHTFNIPFELTVMMPASNRRCVAAAVTAFTRGNGGDDYAEPAGYGAVWFSSEPGMHMKQSFGLWKPRKTGYEFLRSVFLGGGPALPAEEILSLVPNNPSGSFSKVGMVCESSGTIQFGYSVVTQSAAVTSVVGDGAEYSVPPSVSTKPPLGSAATLLLRPATPPPSSNEIVGEFDPTQRSLSRAANRAGGGNGGMERGDVSQSSGGHRHHRSKHRSSS</sequence>
<evidence type="ECO:0000256" key="7">
    <source>
        <dbReference type="SAM" id="Phobius"/>
    </source>
</evidence>
<keyword evidence="2" id="KW-0963">Cytoplasm</keyword>
<evidence type="ECO:0000313" key="8">
    <source>
        <dbReference type="EMBL" id="CUF34899.1"/>
    </source>
</evidence>
<organism evidence="8 9">
    <name type="scientific">Bodo saltans</name>
    <name type="common">Flagellated protozoan</name>
    <dbReference type="NCBI Taxonomy" id="75058"/>
    <lineage>
        <taxon>Eukaryota</taxon>
        <taxon>Discoba</taxon>
        <taxon>Euglenozoa</taxon>
        <taxon>Kinetoplastea</taxon>
        <taxon>Metakinetoplastina</taxon>
        <taxon>Eubodonida</taxon>
        <taxon>Bodonidae</taxon>
        <taxon>Bodo</taxon>
    </lineage>
</organism>
<feature type="region of interest" description="Disordered" evidence="6">
    <location>
        <begin position="745"/>
        <end position="804"/>
    </location>
</feature>
<gene>
    <name evidence="8" type="ORF">BSAL_61630</name>
</gene>
<dbReference type="PANTHER" id="PTHR12968">
    <property type="entry name" value="B9 DOMAIN-CONTAINING"/>
    <property type="match status" value="1"/>
</dbReference>